<keyword evidence="1" id="KW-1133">Transmembrane helix</keyword>
<gene>
    <name evidence="3" type="ORF">J3R30DRAFT_3595150</name>
</gene>
<comment type="caution">
    <text evidence="3">The sequence shown here is derived from an EMBL/GenBank/DDBJ whole genome shotgun (WGS) entry which is preliminary data.</text>
</comment>
<keyword evidence="4" id="KW-1185">Reference proteome</keyword>
<reference evidence="3" key="1">
    <citation type="submission" date="2022-08" db="EMBL/GenBank/DDBJ databases">
        <title>A Global Phylogenomic Analysis of the Shiitake Genus Lentinula.</title>
        <authorList>
            <consortium name="DOE Joint Genome Institute"/>
            <person name="Sierra-Patev S."/>
            <person name="Min B."/>
            <person name="Naranjo-Ortiz M."/>
            <person name="Looney B."/>
            <person name="Konkel Z."/>
            <person name="Slot J.C."/>
            <person name="Sakamoto Y."/>
            <person name="Steenwyk J.L."/>
            <person name="Rokas A."/>
            <person name="Carro J."/>
            <person name="Camarero S."/>
            <person name="Ferreira P."/>
            <person name="Molpeceres G."/>
            <person name="Ruiz-Duenas F.J."/>
            <person name="Serrano A."/>
            <person name="Henrissat B."/>
            <person name="Drula E."/>
            <person name="Hughes K.W."/>
            <person name="Mata J.L."/>
            <person name="Ishikawa N.K."/>
            <person name="Vargas-Isla R."/>
            <person name="Ushijima S."/>
            <person name="Smith C.A."/>
            <person name="Ahrendt S."/>
            <person name="Andreopoulos W."/>
            <person name="He G."/>
            <person name="Labutti K."/>
            <person name="Lipzen A."/>
            <person name="Ng V."/>
            <person name="Riley R."/>
            <person name="Sandor L."/>
            <person name="Barry K."/>
            <person name="Martinez A.T."/>
            <person name="Xiao Y."/>
            <person name="Gibbons J.G."/>
            <person name="Terashima K."/>
            <person name="Grigoriev I.V."/>
            <person name="Hibbett D.S."/>
        </authorList>
    </citation>
    <scope>NUCLEOTIDE SEQUENCE</scope>
    <source>
        <strain evidence="3">JLM2183</strain>
    </source>
</reference>
<feature type="domain" description="Fatty acid desaturase" evidence="2">
    <location>
        <begin position="73"/>
        <end position="343"/>
    </location>
</feature>
<dbReference type="InterPro" id="IPR012171">
    <property type="entry name" value="Fatty_acid_desaturase"/>
</dbReference>
<feature type="transmembrane region" description="Helical" evidence="1">
    <location>
        <begin position="69"/>
        <end position="91"/>
    </location>
</feature>
<feature type="transmembrane region" description="Helical" evidence="1">
    <location>
        <begin position="34"/>
        <end position="57"/>
    </location>
</feature>
<keyword evidence="1" id="KW-0812">Transmembrane</keyword>
<dbReference type="OrthoDB" id="1461976at2759"/>
<protein>
    <submittedName>
        <fullName evidence="3">Fatty acid desaturase-domain-containing protein</fullName>
    </submittedName>
</protein>
<evidence type="ECO:0000256" key="1">
    <source>
        <dbReference type="SAM" id="Phobius"/>
    </source>
</evidence>
<dbReference type="InterPro" id="IPR005804">
    <property type="entry name" value="FA_desaturase_dom"/>
</dbReference>
<name>A0A9W8ZT10_9AGAR</name>
<dbReference type="AlphaFoldDB" id="A0A9W8ZT10"/>
<evidence type="ECO:0000313" key="4">
    <source>
        <dbReference type="Proteomes" id="UP001150266"/>
    </source>
</evidence>
<feature type="transmembrane region" description="Helical" evidence="1">
    <location>
        <begin position="217"/>
        <end position="234"/>
    </location>
</feature>
<accession>A0A9W8ZT10</accession>
<proteinExistence type="predicted"/>
<dbReference type="Pfam" id="PF00487">
    <property type="entry name" value="FA_desaturase"/>
    <property type="match status" value="1"/>
</dbReference>
<dbReference type="EMBL" id="JAOTPV010000060">
    <property type="protein sequence ID" value="KAJ4466007.1"/>
    <property type="molecule type" value="Genomic_DNA"/>
</dbReference>
<keyword evidence="1" id="KW-0472">Membrane</keyword>
<dbReference type="GO" id="GO:0016491">
    <property type="term" value="F:oxidoreductase activity"/>
    <property type="evidence" value="ECO:0007669"/>
    <property type="project" value="InterPro"/>
</dbReference>
<dbReference type="PANTHER" id="PTHR32100">
    <property type="entry name" value="OMEGA-6 FATTY ACID DESATURASE, CHLOROPLASTIC"/>
    <property type="match status" value="1"/>
</dbReference>
<feature type="transmembrane region" description="Helical" evidence="1">
    <location>
        <begin position="103"/>
        <end position="120"/>
    </location>
</feature>
<sequence length="381" mass="44171">MKTDRASSDVDAPNWTLEQIKCILPPSVFVHRPMVSLIVLGRNIIMAAILLFCMITLKMTSENSDVSIVMLIVWPTYWWFQGLVFTGLWVIGHECAHESFLPSKLGCVVIGFTCHTLLFTPHFSWKATHRIHHHHHGHMVHDQHWIPPLKSEVLSKKHICFEYVEDTPLAVLAKLVLQQLVGFQSYLLLNISGPRHYPLSTSHFNPFSIMFKAQDRLAVFASDIAIIIMAWIVAQAVHKWGARDIFMLYGIPCLIVSHWVTMIVYLHHTDPVVPHYRDRSWNYTRGALATVDRDFLGWQGRFFLHDIAHFHVVHHLFPRIPFYNIGIATQHVKALIGKDYHATREPVFRSLWKNYRSCQFVEDQGDIVFYKGFSTQNFQKI</sequence>
<evidence type="ECO:0000259" key="2">
    <source>
        <dbReference type="Pfam" id="PF00487"/>
    </source>
</evidence>
<dbReference type="Proteomes" id="UP001150266">
    <property type="component" value="Unassembled WGS sequence"/>
</dbReference>
<evidence type="ECO:0000313" key="3">
    <source>
        <dbReference type="EMBL" id="KAJ4466007.1"/>
    </source>
</evidence>
<feature type="transmembrane region" description="Helical" evidence="1">
    <location>
        <begin position="246"/>
        <end position="267"/>
    </location>
</feature>
<organism evidence="3 4">
    <name type="scientific">Lentinula aciculospora</name>
    <dbReference type="NCBI Taxonomy" id="153920"/>
    <lineage>
        <taxon>Eukaryota</taxon>
        <taxon>Fungi</taxon>
        <taxon>Dikarya</taxon>
        <taxon>Basidiomycota</taxon>
        <taxon>Agaricomycotina</taxon>
        <taxon>Agaricomycetes</taxon>
        <taxon>Agaricomycetidae</taxon>
        <taxon>Agaricales</taxon>
        <taxon>Marasmiineae</taxon>
        <taxon>Omphalotaceae</taxon>
        <taxon>Lentinula</taxon>
    </lineage>
</organism>
<dbReference type="GO" id="GO:0006629">
    <property type="term" value="P:lipid metabolic process"/>
    <property type="evidence" value="ECO:0007669"/>
    <property type="project" value="InterPro"/>
</dbReference>